<keyword evidence="5" id="KW-1185">Reference proteome</keyword>
<dbReference type="CDD" id="cd08342">
    <property type="entry name" value="HPPD_N_like"/>
    <property type="match status" value="1"/>
</dbReference>
<dbReference type="InterPro" id="IPR013022">
    <property type="entry name" value="Xyl_isomerase-like_TIM-brl"/>
</dbReference>
<dbReference type="InterPro" id="IPR050312">
    <property type="entry name" value="IolE/XylAMocC-like"/>
</dbReference>
<dbReference type="SUPFAM" id="SSF51658">
    <property type="entry name" value="Xylose isomerase-like"/>
    <property type="match status" value="1"/>
</dbReference>
<dbReference type="Proteomes" id="UP001595904">
    <property type="component" value="Unassembled WGS sequence"/>
</dbReference>
<dbReference type="PROSITE" id="PS51819">
    <property type="entry name" value="VOC"/>
    <property type="match status" value="2"/>
</dbReference>
<evidence type="ECO:0000256" key="2">
    <source>
        <dbReference type="HAMAP-Rule" id="MF_02238"/>
    </source>
</evidence>
<sequence>MFTSIASVSISGRLDAKLRAIVAAGFDGVELVENDLLTYDGTARDVGRMIRELGLTCTAFQRVNDFEGMEGAARAHNFSLIERKLDAMEQVGTDLLIVGSNSSIATSGDRQRIVADFHELAERVHARGMRIGYEALAWGRYIFDHREAWAVVKEVSHPALGLVLGSFHSLVRNIPIESLPDIDPARIFLVHLADAPVIQMDFRSWSRHFRYLPGQGELDLEAYVAALRARGYNGIWSLEVFNDRYRASAAATTAVDGMRSLRYIEDQVARRLLLAKGSGRPPRVQCHGIEFIEFAANDNEVEPLGNMFEALGFTRTGQHRSKRVSRWSQQGINLLINNEPASFARAYADVHGASVCAIGVRVEDVRAAMERAQALQISSFSQPVGPGELQIPAARGVGESLLYFIRDGEEQHVWKNDFLAVSDPVAGGRGVGLTRIDYVTQTMEYEAMLSWLLYYLSLFAVSKTAQVEIDDPFGLVYSQAVESTDRAFRIVLNSSSTPQTLSSRFLHGFMGAGVQHLALQTDDIFKTARLLKERGARTLPIPANYYEDLQARFDLDSALIERLAANDILYERDGRGEYFQLFTRAFAKRFFFEIVQRRSYQSYGASNAAIRIAAQSRYRSDSQN</sequence>
<dbReference type="Pfam" id="PF01261">
    <property type="entry name" value="AP_endonuc_2"/>
    <property type="match status" value="1"/>
</dbReference>
<protein>
    <recommendedName>
        <fullName evidence="2">3-dehydroshikimate dehydratase</fullName>
        <shortName evidence="2">DSD</shortName>
        <ecNumber evidence="2">4.2.1.118</ecNumber>
    </recommendedName>
</protein>
<keyword evidence="4" id="KW-0223">Dioxygenase</keyword>
<feature type="domain" description="VOC" evidence="3">
    <location>
        <begin position="288"/>
        <end position="407"/>
    </location>
</feature>
<evidence type="ECO:0000313" key="4">
    <source>
        <dbReference type="EMBL" id="MFC4312882.1"/>
    </source>
</evidence>
<keyword evidence="4" id="KW-0560">Oxidoreductase</keyword>
<dbReference type="SUPFAM" id="SSF54593">
    <property type="entry name" value="Glyoxalase/Bleomycin resistance protein/Dihydroxybiphenyl dioxygenase"/>
    <property type="match status" value="1"/>
</dbReference>
<dbReference type="Gene3D" id="3.20.20.150">
    <property type="entry name" value="Divalent-metal-dependent TIM barrel enzymes"/>
    <property type="match status" value="1"/>
</dbReference>
<dbReference type="InterPro" id="IPR043700">
    <property type="entry name" value="DSD"/>
</dbReference>
<dbReference type="RefSeq" id="WP_380602655.1">
    <property type="nucleotide sequence ID" value="NZ_JBHSDU010000014.1"/>
</dbReference>
<dbReference type="GO" id="GO:0016853">
    <property type="term" value="F:isomerase activity"/>
    <property type="evidence" value="ECO:0007669"/>
    <property type="project" value="UniProtKB-KW"/>
</dbReference>
<evidence type="ECO:0000256" key="1">
    <source>
        <dbReference type="ARBA" id="ARBA00022723"/>
    </source>
</evidence>
<dbReference type="InterPro" id="IPR041736">
    <property type="entry name" value="4OHPhenylPyrv_dOase_N"/>
</dbReference>
<dbReference type="HAMAP" id="MF_02238">
    <property type="entry name" value="DSD"/>
    <property type="match status" value="1"/>
</dbReference>
<dbReference type="EMBL" id="JBHSDU010000014">
    <property type="protein sequence ID" value="MFC4312882.1"/>
    <property type="molecule type" value="Genomic_DNA"/>
</dbReference>
<comment type="caution">
    <text evidence="4">The sequence shown here is derived from an EMBL/GenBank/DDBJ whole genome shotgun (WGS) entry which is preliminary data.</text>
</comment>
<dbReference type="InterPro" id="IPR029068">
    <property type="entry name" value="Glyas_Bleomycin-R_OHBP_Dase"/>
</dbReference>
<evidence type="ECO:0000259" key="3">
    <source>
        <dbReference type="PROSITE" id="PS51819"/>
    </source>
</evidence>
<comment type="function">
    <text evidence="2">Catalyzes the conversion of 3-dehydroshikimate to protocatechuate (3,4-dihydroxybenzoate), a common intermediate of quinate and shikimate degradation pathways.</text>
</comment>
<dbReference type="InterPro" id="IPR037523">
    <property type="entry name" value="VOC_core"/>
</dbReference>
<proteinExistence type="inferred from homology"/>
<comment type="similarity">
    <text evidence="2">Belongs to the bacterial two-domain DSD family.</text>
</comment>
<name>A0ABV8T0W8_9GAMM</name>
<keyword evidence="2" id="KW-0456">Lyase</keyword>
<dbReference type="Gene3D" id="3.10.180.10">
    <property type="entry name" value="2,3-Dihydroxybiphenyl 1,2-Dioxygenase, domain 1"/>
    <property type="match status" value="2"/>
</dbReference>
<dbReference type="EC" id="4.2.1.118" evidence="2"/>
<accession>A0ABV8T0W8</accession>
<dbReference type="PANTHER" id="PTHR12110">
    <property type="entry name" value="HYDROXYPYRUVATE ISOMERASE"/>
    <property type="match status" value="1"/>
</dbReference>
<reference evidence="5" key="1">
    <citation type="journal article" date="2019" name="Int. J. Syst. Evol. Microbiol.">
        <title>The Global Catalogue of Microorganisms (GCM) 10K type strain sequencing project: providing services to taxonomists for standard genome sequencing and annotation.</title>
        <authorList>
            <consortium name="The Broad Institute Genomics Platform"/>
            <consortium name="The Broad Institute Genome Sequencing Center for Infectious Disease"/>
            <person name="Wu L."/>
            <person name="Ma J."/>
        </authorList>
    </citation>
    <scope>NUCLEOTIDE SEQUENCE [LARGE SCALE GENOMIC DNA]</scope>
    <source>
        <strain evidence="5">CGMCC 1.10759</strain>
    </source>
</reference>
<keyword evidence="1 2" id="KW-0479">Metal-binding</keyword>
<comment type="pathway">
    <text evidence="2">Aromatic compound metabolism; 3,4-dihydroxybenzoate biosynthesis.</text>
</comment>
<dbReference type="PANTHER" id="PTHR12110:SF21">
    <property type="entry name" value="XYLOSE ISOMERASE-LIKE TIM BARREL DOMAIN-CONTAINING PROTEIN"/>
    <property type="match status" value="1"/>
</dbReference>
<dbReference type="Pfam" id="PF14696">
    <property type="entry name" value="Glyoxalase_5"/>
    <property type="match status" value="1"/>
</dbReference>
<comment type="catalytic activity">
    <reaction evidence="2">
        <text>3-dehydroshikimate = 3,4-dihydroxybenzoate + H2O</text>
        <dbReference type="Rhea" id="RHEA:24848"/>
        <dbReference type="ChEBI" id="CHEBI:15377"/>
        <dbReference type="ChEBI" id="CHEBI:16630"/>
        <dbReference type="ChEBI" id="CHEBI:36241"/>
        <dbReference type="EC" id="4.2.1.118"/>
    </reaction>
</comment>
<dbReference type="InterPro" id="IPR036237">
    <property type="entry name" value="Xyl_isomerase-like_sf"/>
</dbReference>
<evidence type="ECO:0000313" key="5">
    <source>
        <dbReference type="Proteomes" id="UP001595904"/>
    </source>
</evidence>
<keyword evidence="4" id="KW-0413">Isomerase</keyword>
<feature type="domain" description="VOC" evidence="3">
    <location>
        <begin position="435"/>
        <end position="584"/>
    </location>
</feature>
<organism evidence="4 5">
    <name type="scientific">Steroidobacter flavus</name>
    <dbReference type="NCBI Taxonomy" id="1842136"/>
    <lineage>
        <taxon>Bacteria</taxon>
        <taxon>Pseudomonadati</taxon>
        <taxon>Pseudomonadota</taxon>
        <taxon>Gammaproteobacteria</taxon>
        <taxon>Steroidobacterales</taxon>
        <taxon>Steroidobacteraceae</taxon>
        <taxon>Steroidobacter</taxon>
    </lineage>
</organism>
<gene>
    <name evidence="4" type="ORF">ACFPN2_27610</name>
</gene>
<dbReference type="GO" id="GO:0051213">
    <property type="term" value="F:dioxygenase activity"/>
    <property type="evidence" value="ECO:0007669"/>
    <property type="project" value="UniProtKB-KW"/>
</dbReference>
<comment type="cofactor">
    <cofactor evidence="2">
        <name>a divalent metal cation</name>
        <dbReference type="ChEBI" id="CHEBI:60240"/>
    </cofactor>
</comment>
<comment type="caution">
    <text evidence="2">Lacks conserved residue(s) required for the propagation of feature annotation.</text>
</comment>